<comment type="caution">
    <text evidence="3">The sequence shown here is derived from an EMBL/GenBank/DDBJ whole genome shotgun (WGS) entry which is preliminary data.</text>
</comment>
<dbReference type="PANTHER" id="PTHR48079">
    <property type="entry name" value="PROTEIN YEEZ"/>
    <property type="match status" value="1"/>
</dbReference>
<gene>
    <name evidence="3" type="ORF">GBZ48_28370</name>
</gene>
<dbReference type="InterPro" id="IPR051783">
    <property type="entry name" value="NAD(P)-dependent_oxidoreduct"/>
</dbReference>
<dbReference type="SUPFAM" id="SSF51735">
    <property type="entry name" value="NAD(P)-binding Rossmann-fold domains"/>
    <property type="match status" value="1"/>
</dbReference>
<proteinExistence type="predicted"/>
<name>A0ABX2KKD4_9PROT</name>
<feature type="domain" description="NAD(P)-binding" evidence="2">
    <location>
        <begin position="14"/>
        <end position="116"/>
    </location>
</feature>
<protein>
    <submittedName>
        <fullName evidence="3">NAD(P)H-binding protein</fullName>
    </submittedName>
</protein>
<evidence type="ECO:0000259" key="2">
    <source>
        <dbReference type="Pfam" id="PF13460"/>
    </source>
</evidence>
<evidence type="ECO:0000256" key="1">
    <source>
        <dbReference type="SAM" id="MobiDB-lite"/>
    </source>
</evidence>
<evidence type="ECO:0000313" key="3">
    <source>
        <dbReference type="EMBL" id="NUB03148.1"/>
    </source>
</evidence>
<organism evidence="3 4">
    <name type="scientific">Azospirillum melinis</name>
    <dbReference type="NCBI Taxonomy" id="328839"/>
    <lineage>
        <taxon>Bacteria</taxon>
        <taxon>Pseudomonadati</taxon>
        <taxon>Pseudomonadota</taxon>
        <taxon>Alphaproteobacteria</taxon>
        <taxon>Rhodospirillales</taxon>
        <taxon>Azospirillaceae</taxon>
        <taxon>Azospirillum</taxon>
    </lineage>
</organism>
<dbReference type="Gene3D" id="3.40.50.720">
    <property type="entry name" value="NAD(P)-binding Rossmann-like Domain"/>
    <property type="match status" value="1"/>
</dbReference>
<dbReference type="InterPro" id="IPR016040">
    <property type="entry name" value="NAD(P)-bd_dom"/>
</dbReference>
<reference evidence="3 4" key="1">
    <citation type="submission" date="2019-10" db="EMBL/GenBank/DDBJ databases">
        <title>Genome sequence of Azospirillum melinis.</title>
        <authorList>
            <person name="Ambrosini A."/>
            <person name="Sant'Anna F.H."/>
            <person name="Cassan F.D."/>
            <person name="Souza E.M."/>
            <person name="Passaglia L.M.P."/>
        </authorList>
    </citation>
    <scope>NUCLEOTIDE SEQUENCE [LARGE SCALE GENOMIC DNA]</scope>
    <source>
        <strain evidence="3 4">TMCY0552</strain>
    </source>
</reference>
<dbReference type="PANTHER" id="PTHR48079:SF6">
    <property type="entry name" value="NAD(P)-BINDING DOMAIN-CONTAINING PROTEIN-RELATED"/>
    <property type="match status" value="1"/>
</dbReference>
<dbReference type="InterPro" id="IPR036291">
    <property type="entry name" value="NAD(P)-bd_dom_sf"/>
</dbReference>
<dbReference type="Proteomes" id="UP000605086">
    <property type="component" value="Unassembled WGS sequence"/>
</dbReference>
<evidence type="ECO:0000313" key="4">
    <source>
        <dbReference type="Proteomes" id="UP000605086"/>
    </source>
</evidence>
<dbReference type="Pfam" id="PF13460">
    <property type="entry name" value="NAD_binding_10"/>
    <property type="match status" value="1"/>
</dbReference>
<sequence length="348" mass="37945">MQATGKDRIALVLGATGGIGGELARALAARGWTVRGLRRKPAEQSQSQPQPDGIEWVVGDAMNAADVAAAAEGAALIVHAVNPPGYKDWDRLVLPMVDNSIAAACANRARILLPGTVYNYGPDAFPLIPETAAQNPLTRKGAIRVEMERRLHRAVQQGARLLILRCGDFFGPKAGNSWFNQGLLTPGKPPTRINQPGRPGIGHQWAYLPDVAETAMRLLDREAELGDDAMFHMDGHWDADGSQMAAAIARALGSPGLPVRRMPWWLLRLAGVAVPLFRELGEMRYLWQRPVRLDNRRLRAFLGEEPHTPLEFAVRRTLEGLGHLPAQPADMPEAGRYSPDLAISSRQG</sequence>
<keyword evidence="4" id="KW-1185">Reference proteome</keyword>
<feature type="region of interest" description="Disordered" evidence="1">
    <location>
        <begin position="323"/>
        <end position="348"/>
    </location>
</feature>
<accession>A0ABX2KKD4</accession>
<dbReference type="EMBL" id="WHOS01000056">
    <property type="protein sequence ID" value="NUB03148.1"/>
    <property type="molecule type" value="Genomic_DNA"/>
</dbReference>